<accession>A0AAV3NW84</accession>
<evidence type="ECO:0000313" key="1">
    <source>
        <dbReference type="EMBL" id="GAA0143051.1"/>
    </source>
</evidence>
<dbReference type="PANTHER" id="PTHR11439">
    <property type="entry name" value="GAG-POL-RELATED RETROTRANSPOSON"/>
    <property type="match status" value="1"/>
</dbReference>
<dbReference type="CDD" id="cd09272">
    <property type="entry name" value="RNase_HI_RT_Ty1"/>
    <property type="match status" value="1"/>
</dbReference>
<sequence length="173" mass="19846">MAAGLKIDQDDGGKMVDDTHYKQIVGSLMYLTNTRSDIMHATCLYMQAVKRILRYLKGSMQLGILYQRSKIKGELLADSDYVEAEYVVATACACQLLWMRRVLKSLKHEEKDCIEIKCDNSSTIKLSKNPVMYGHCKHIDVRYHFLRDMVKRGTIALSYCRSEDQVADVMTIH</sequence>
<dbReference type="AlphaFoldDB" id="A0AAV3NW84"/>
<dbReference type="PANTHER" id="PTHR11439:SF517">
    <property type="entry name" value="CYSTEINE-RICH RLK (RECEPTOR-LIKE PROTEIN KINASE) 8"/>
    <property type="match status" value="1"/>
</dbReference>
<reference evidence="1 2" key="1">
    <citation type="submission" date="2024-01" db="EMBL/GenBank/DDBJ databases">
        <title>The complete chloroplast genome sequence of Lithospermum erythrorhizon: insights into the phylogenetic relationship among Boraginaceae species and the maternal lineages of purple gromwells.</title>
        <authorList>
            <person name="Okada T."/>
            <person name="Watanabe K."/>
        </authorList>
    </citation>
    <scope>NUCLEOTIDE SEQUENCE [LARGE SCALE GENOMIC DNA]</scope>
</reference>
<gene>
    <name evidence="1" type="ORF">LIER_03822</name>
</gene>
<name>A0AAV3NW84_LITER</name>
<evidence type="ECO:0000313" key="2">
    <source>
        <dbReference type="Proteomes" id="UP001454036"/>
    </source>
</evidence>
<keyword evidence="2" id="KW-1185">Reference proteome</keyword>
<protein>
    <recommendedName>
        <fullName evidence="3">Retrovirus-related Pol polyprotein from transposon TNT 1-94</fullName>
    </recommendedName>
</protein>
<dbReference type="EMBL" id="BAABME010000471">
    <property type="protein sequence ID" value="GAA0143051.1"/>
    <property type="molecule type" value="Genomic_DNA"/>
</dbReference>
<organism evidence="1 2">
    <name type="scientific">Lithospermum erythrorhizon</name>
    <name type="common">Purple gromwell</name>
    <name type="synonym">Lithospermum officinale var. erythrorhizon</name>
    <dbReference type="NCBI Taxonomy" id="34254"/>
    <lineage>
        <taxon>Eukaryota</taxon>
        <taxon>Viridiplantae</taxon>
        <taxon>Streptophyta</taxon>
        <taxon>Embryophyta</taxon>
        <taxon>Tracheophyta</taxon>
        <taxon>Spermatophyta</taxon>
        <taxon>Magnoliopsida</taxon>
        <taxon>eudicotyledons</taxon>
        <taxon>Gunneridae</taxon>
        <taxon>Pentapetalae</taxon>
        <taxon>asterids</taxon>
        <taxon>lamiids</taxon>
        <taxon>Boraginales</taxon>
        <taxon>Boraginaceae</taxon>
        <taxon>Boraginoideae</taxon>
        <taxon>Lithospermeae</taxon>
        <taxon>Lithospermum</taxon>
    </lineage>
</organism>
<dbReference type="Proteomes" id="UP001454036">
    <property type="component" value="Unassembled WGS sequence"/>
</dbReference>
<proteinExistence type="predicted"/>
<evidence type="ECO:0008006" key="3">
    <source>
        <dbReference type="Google" id="ProtNLM"/>
    </source>
</evidence>
<comment type="caution">
    <text evidence="1">The sequence shown here is derived from an EMBL/GenBank/DDBJ whole genome shotgun (WGS) entry which is preliminary data.</text>
</comment>